<organism evidence="1 2">
    <name type="scientific">Thermoclostridium stercorarium (strain ATCC 35414 / DSM 8532 / NCIMB 11754)</name>
    <name type="common">Clostridium stercorarium</name>
    <dbReference type="NCBI Taxonomy" id="1121335"/>
    <lineage>
        <taxon>Bacteria</taxon>
        <taxon>Bacillati</taxon>
        <taxon>Bacillota</taxon>
        <taxon>Clostridia</taxon>
        <taxon>Eubacteriales</taxon>
        <taxon>Oscillospiraceae</taxon>
        <taxon>Thermoclostridium</taxon>
    </lineage>
</organism>
<gene>
    <name evidence="1" type="ordered locus">Cst_c09330</name>
</gene>
<dbReference type="STRING" id="1121335.Cst_c09330"/>
<dbReference type="AlphaFoldDB" id="L7VN80"/>
<protein>
    <recommendedName>
        <fullName evidence="3">Spo0E like sporulation regulatory protein</fullName>
    </recommendedName>
</protein>
<dbReference type="PATRIC" id="fig|1121335.3.peg.909"/>
<evidence type="ECO:0000313" key="1">
    <source>
        <dbReference type="EMBL" id="AGC67931.1"/>
    </source>
</evidence>
<name>L7VN80_THES1</name>
<accession>L7VN80</accession>
<sequence>MRLHEAIETGPWELIIEVSRELDRIILKHMHSQLSESHL</sequence>
<dbReference type="EMBL" id="CP004044">
    <property type="protein sequence ID" value="AGC67931.1"/>
    <property type="molecule type" value="Genomic_DNA"/>
</dbReference>
<dbReference type="Proteomes" id="UP000011220">
    <property type="component" value="Chromosome"/>
</dbReference>
<keyword evidence="2" id="KW-1185">Reference proteome</keyword>
<reference evidence="1 2" key="1">
    <citation type="journal article" date="2013" name="Genome Announc.">
        <title>Complete genome sequence of Clostridium stercorarium subsp. stercorarium strain DSM 8532, a thermophilic degrader of plant cell wall fibers.</title>
        <authorList>
            <person name="Poehlein A."/>
            <person name="Zverlov V.V."/>
            <person name="Daniel R."/>
            <person name="Schwarz W.H."/>
            <person name="Liebl W."/>
        </authorList>
    </citation>
    <scope>NUCLEOTIDE SEQUENCE [LARGE SCALE GENOMIC DNA]</scope>
    <source>
        <strain evidence="2">ATCC 35414 / DSM 8532 / NCIMB 11754</strain>
    </source>
</reference>
<proteinExistence type="predicted"/>
<dbReference type="KEGG" id="css:Cst_c09330"/>
<evidence type="ECO:0000313" key="2">
    <source>
        <dbReference type="Proteomes" id="UP000011220"/>
    </source>
</evidence>
<evidence type="ECO:0008006" key="3">
    <source>
        <dbReference type="Google" id="ProtNLM"/>
    </source>
</evidence>